<dbReference type="Gene3D" id="1.10.1660.10">
    <property type="match status" value="1"/>
</dbReference>
<dbReference type="Pfam" id="PF13411">
    <property type="entry name" value="MerR_1"/>
    <property type="match status" value="1"/>
</dbReference>
<feature type="domain" description="HTH merR-type" evidence="2">
    <location>
        <begin position="1"/>
        <end position="69"/>
    </location>
</feature>
<evidence type="ECO:0000256" key="1">
    <source>
        <dbReference type="ARBA" id="ARBA00023125"/>
    </source>
</evidence>
<dbReference type="InterPro" id="IPR011791">
    <property type="entry name" value="CadR-PbrR"/>
</dbReference>
<keyword evidence="4" id="KW-1185">Reference proteome</keyword>
<dbReference type="Proteomes" id="UP000433577">
    <property type="component" value="Chromosome 2"/>
</dbReference>
<gene>
    <name evidence="3" type="ORF">FAZ98_15845</name>
</gene>
<organism evidence="3 4">
    <name type="scientific">Paraburkholderia acidisoli</name>
    <dbReference type="NCBI Taxonomy" id="2571748"/>
    <lineage>
        <taxon>Bacteria</taxon>
        <taxon>Pseudomonadati</taxon>
        <taxon>Pseudomonadota</taxon>
        <taxon>Betaproteobacteria</taxon>
        <taxon>Burkholderiales</taxon>
        <taxon>Burkholderiaceae</taxon>
        <taxon>Paraburkholderia</taxon>
    </lineage>
</organism>
<dbReference type="SMART" id="SM00422">
    <property type="entry name" value="HTH_MERR"/>
    <property type="match status" value="1"/>
</dbReference>
<dbReference type="AlphaFoldDB" id="A0A7Z2JHH1"/>
<evidence type="ECO:0000259" key="2">
    <source>
        <dbReference type="PROSITE" id="PS50937"/>
    </source>
</evidence>
<evidence type="ECO:0000313" key="4">
    <source>
        <dbReference type="Proteomes" id="UP000433577"/>
    </source>
</evidence>
<dbReference type="GO" id="GO:0003677">
    <property type="term" value="F:DNA binding"/>
    <property type="evidence" value="ECO:0007669"/>
    <property type="project" value="UniProtKB-KW"/>
</dbReference>
<name>A0A7Z2JHH1_9BURK</name>
<dbReference type="GO" id="GO:0045893">
    <property type="term" value="P:positive regulation of DNA-templated transcription"/>
    <property type="evidence" value="ECO:0007669"/>
    <property type="project" value="InterPro"/>
</dbReference>
<dbReference type="KEGG" id="pacs:FAZ98_15845"/>
<accession>A0A7Z2JHH1</accession>
<dbReference type="PROSITE" id="PS50937">
    <property type="entry name" value="HTH_MERR_2"/>
    <property type="match status" value="1"/>
</dbReference>
<sequence length="165" mass="18568">MRIGELARLAHCDVETVRFYEREGLLDEPAREMNGYRSYTPGHAVQLNFIRHCRSLGIGLVDIRMLRRFQADPSQPCDEINELIDSQIARIHQQIESMRVLEQQLRTLRDSCHAHHQSSAECGIMKNLAQPVDDESCSCHADTPAQAALDAVHPAGAPHRHPAAE</sequence>
<dbReference type="CDD" id="cd04784">
    <property type="entry name" value="HTH_CadR-PbrR"/>
    <property type="match status" value="1"/>
</dbReference>
<dbReference type="InterPro" id="IPR009061">
    <property type="entry name" value="DNA-bd_dom_put_sf"/>
</dbReference>
<keyword evidence="1" id="KW-0238">DNA-binding</keyword>
<dbReference type="PRINTS" id="PR00040">
    <property type="entry name" value="HTHMERR"/>
</dbReference>
<dbReference type="GO" id="GO:0003700">
    <property type="term" value="F:DNA-binding transcription factor activity"/>
    <property type="evidence" value="ECO:0007669"/>
    <property type="project" value="InterPro"/>
</dbReference>
<reference evidence="3 4" key="1">
    <citation type="submission" date="2019-12" db="EMBL/GenBank/DDBJ databases">
        <title>Paraburkholderia acidiphila 7Q-K02 sp. nov and Paraburkholderia acidisoli DHF22 sp. nov., two strains isolated from forest soil.</title>
        <authorList>
            <person name="Gao Z."/>
            <person name="Qiu L."/>
        </authorList>
    </citation>
    <scope>NUCLEOTIDE SEQUENCE [LARGE SCALE GENOMIC DNA]</scope>
    <source>
        <strain evidence="3 4">DHF22</strain>
    </source>
</reference>
<dbReference type="InterPro" id="IPR047057">
    <property type="entry name" value="MerR_fam"/>
</dbReference>
<evidence type="ECO:0000313" key="3">
    <source>
        <dbReference type="EMBL" id="QGZ63275.1"/>
    </source>
</evidence>
<dbReference type="PANTHER" id="PTHR30204">
    <property type="entry name" value="REDOX-CYCLING DRUG-SENSING TRANSCRIPTIONAL ACTIVATOR SOXR"/>
    <property type="match status" value="1"/>
</dbReference>
<protein>
    <submittedName>
        <fullName evidence="3">MerR family transcriptional regulator</fullName>
    </submittedName>
</protein>
<dbReference type="SUPFAM" id="SSF46955">
    <property type="entry name" value="Putative DNA-binding domain"/>
    <property type="match status" value="1"/>
</dbReference>
<dbReference type="PANTHER" id="PTHR30204:SF92">
    <property type="entry name" value="HTH-TYPE TRANSCRIPTIONAL REGULATOR ZNTR"/>
    <property type="match status" value="1"/>
</dbReference>
<dbReference type="EMBL" id="CP046914">
    <property type="protein sequence ID" value="QGZ63275.1"/>
    <property type="molecule type" value="Genomic_DNA"/>
</dbReference>
<dbReference type="OrthoDB" id="9808480at2"/>
<dbReference type="RefSeq" id="WP_158952268.1">
    <property type="nucleotide sequence ID" value="NZ_CP046914.1"/>
</dbReference>
<dbReference type="InterPro" id="IPR000551">
    <property type="entry name" value="MerR-type_HTH_dom"/>
</dbReference>
<proteinExistence type="predicted"/>
<dbReference type="GO" id="GO:0046872">
    <property type="term" value="F:metal ion binding"/>
    <property type="evidence" value="ECO:0007669"/>
    <property type="project" value="InterPro"/>
</dbReference>